<protein>
    <submittedName>
        <fullName evidence="1">Uncharacterized protein</fullName>
    </submittedName>
</protein>
<proteinExistence type="predicted"/>
<sequence>MTELEVYIEAIRKRFRPATEDTATHFFTTEEVESAIRSQNPAIDGLNRDVVHDALLEAGFRLGTLKGTQSISFRWMMMEE</sequence>
<organism evidence="1">
    <name type="scientific">Porphyromonas phage phage032a_KCOM2801</name>
    <dbReference type="NCBI Taxonomy" id="3154122"/>
    <lineage>
        <taxon>Viruses</taxon>
        <taxon>Duplodnaviria</taxon>
        <taxon>Heunggongvirae</taxon>
        <taxon>Uroviricota</taxon>
        <taxon>Caudoviricetes</taxon>
        <taxon>Nixviridae</taxon>
        <taxon>Nixvirus</taxon>
        <taxon>Nixvirus pging00X</taxon>
    </lineage>
</organism>
<name>A0AAT9JFJ7_9CAUD</name>
<reference evidence="1" key="2">
    <citation type="submission" date="2024-05" db="EMBL/GenBank/DDBJ databases">
        <authorList>
            <person name="Matrishin C.B."/>
            <person name="Kauffman K.M."/>
        </authorList>
    </citation>
    <scope>NUCLEOTIDE SEQUENCE</scope>
</reference>
<evidence type="ECO:0000313" key="1">
    <source>
        <dbReference type="EMBL" id="DBA56386.1"/>
    </source>
</evidence>
<reference evidence="1" key="1">
    <citation type="journal article" date="2023" name="Microbiome">
        <title>Phages are unrecognized players in the ecology of the oral pathogen Porphyromonas gingivalis.</title>
        <authorList>
            <person name="Matrishin C.B."/>
            <person name="Haase E.M."/>
            <person name="Dewhirst F.E."/>
            <person name="Mark Welch J.L."/>
            <person name="Miranda-Sanchez F."/>
            <person name="Chen T."/>
            <person name="MacFarland D.C."/>
            <person name="Kauffman K.M."/>
        </authorList>
    </citation>
    <scope>NUCLEOTIDE SEQUENCE</scope>
</reference>
<dbReference type="EMBL" id="BK068113">
    <property type="protein sequence ID" value="DBA56386.1"/>
    <property type="molecule type" value="Genomic_DNA"/>
</dbReference>
<accession>A0AAT9JFJ7</accession>